<feature type="domain" description="TFIIE beta" evidence="9">
    <location>
        <begin position="40"/>
        <end position="123"/>
    </location>
</feature>
<dbReference type="InterPro" id="IPR054600">
    <property type="entry name" value="TFA2_E-tether"/>
</dbReference>
<evidence type="ECO:0000256" key="3">
    <source>
        <dbReference type="ARBA" id="ARBA00023125"/>
    </source>
</evidence>
<protein>
    <recommendedName>
        <fullName evidence="7">Transcription initiation factor IIE subunit beta</fullName>
    </recommendedName>
</protein>
<comment type="similarity">
    <text evidence="7">Belongs to the TFIIE beta subunit family.</text>
</comment>
<sequence>MSTLKAGSLAPNAPSPTPSNTSANGIKRKRPEDSRSGIVFSQPENTEVRNHAMTQLTYAIEFMQQKPDVWFTFKEIMDYLNVKEGDEVRKNLKVSLDWVSPHSKFERHPVTGKYRYRPKYNIRSNAELRQYLQNQKSAQGISVKDLKDGWPSVQEDLRTLEIRKQILVRHNMKDTTARTVWNNDPTLMHVVDPEFKQEWHQVIIPAGQDDLRKTLLAAGLKPSSAPRAATTTKPKETKRKAIRRSGKQTNTHMVGILKDYSHLRK</sequence>
<keyword evidence="4 7" id="KW-0804">Transcription</keyword>
<dbReference type="GO" id="GO:0003677">
    <property type="term" value="F:DNA binding"/>
    <property type="evidence" value="ECO:0007669"/>
    <property type="project" value="UniProtKB-UniRule"/>
</dbReference>
<evidence type="ECO:0000256" key="5">
    <source>
        <dbReference type="ARBA" id="ARBA00023242"/>
    </source>
</evidence>
<dbReference type="Pfam" id="PF02186">
    <property type="entry name" value="TFIIE_beta"/>
    <property type="match status" value="1"/>
</dbReference>
<feature type="region of interest" description="Disordered" evidence="8">
    <location>
        <begin position="220"/>
        <end position="249"/>
    </location>
</feature>
<dbReference type="GO" id="GO:0005673">
    <property type="term" value="C:transcription factor TFIIE complex"/>
    <property type="evidence" value="ECO:0007669"/>
    <property type="project" value="UniProtKB-UniRule"/>
</dbReference>
<evidence type="ECO:0000256" key="8">
    <source>
        <dbReference type="SAM" id="MobiDB-lite"/>
    </source>
</evidence>
<evidence type="ECO:0000256" key="1">
    <source>
        <dbReference type="ARBA" id="ARBA00004123"/>
    </source>
</evidence>
<dbReference type="PIRSF" id="PIRSF016398">
    <property type="entry name" value="TFIIE-beta"/>
    <property type="match status" value="1"/>
</dbReference>
<feature type="compositionally biased region" description="Basic residues" evidence="8">
    <location>
        <begin position="236"/>
        <end position="246"/>
    </location>
</feature>
<evidence type="ECO:0000256" key="2">
    <source>
        <dbReference type="ARBA" id="ARBA00023015"/>
    </source>
</evidence>
<evidence type="ECO:0000313" key="10">
    <source>
        <dbReference type="EMBL" id="KAK3209997.1"/>
    </source>
</evidence>
<keyword evidence="3 7" id="KW-0238">DNA-binding</keyword>
<dbReference type="PROSITE" id="PS51351">
    <property type="entry name" value="TFIIE_BETA_C"/>
    <property type="match status" value="1"/>
</dbReference>
<comment type="caution">
    <text evidence="10">The sequence shown here is derived from an EMBL/GenBank/DDBJ whole genome shotgun (WGS) entry which is preliminary data.</text>
</comment>
<comment type="subcellular location">
    <subcellularLocation>
        <location evidence="1 7">Nucleus</location>
    </subcellularLocation>
</comment>
<dbReference type="Pfam" id="PF22254">
    <property type="entry name" value="TFA2_E-tether"/>
    <property type="match status" value="1"/>
</dbReference>
<dbReference type="PANTHER" id="PTHR12716">
    <property type="entry name" value="TRANSCRIPTION INITIATION FACTOR IIE, BETA SUBUNIT"/>
    <property type="match status" value="1"/>
</dbReference>
<reference evidence="10 11" key="1">
    <citation type="submission" date="2021-02" db="EMBL/GenBank/DDBJ databases">
        <title>Genome assembly of Pseudopithomyces chartarum.</title>
        <authorList>
            <person name="Jauregui R."/>
            <person name="Singh J."/>
            <person name="Voisey C."/>
        </authorList>
    </citation>
    <scope>NUCLEOTIDE SEQUENCE [LARGE SCALE GENOMIC DNA]</scope>
    <source>
        <strain evidence="10 11">AGR01</strain>
    </source>
</reference>
<evidence type="ECO:0000259" key="9">
    <source>
        <dbReference type="PROSITE" id="PS51351"/>
    </source>
</evidence>
<dbReference type="AlphaFoldDB" id="A0AAN6M1J3"/>
<evidence type="ECO:0000256" key="7">
    <source>
        <dbReference type="PIRNR" id="PIRNR016398"/>
    </source>
</evidence>
<keyword evidence="2 7" id="KW-0805">Transcription regulation</keyword>
<organism evidence="10 11">
    <name type="scientific">Pseudopithomyces chartarum</name>
    <dbReference type="NCBI Taxonomy" id="1892770"/>
    <lineage>
        <taxon>Eukaryota</taxon>
        <taxon>Fungi</taxon>
        <taxon>Dikarya</taxon>
        <taxon>Ascomycota</taxon>
        <taxon>Pezizomycotina</taxon>
        <taxon>Dothideomycetes</taxon>
        <taxon>Pleosporomycetidae</taxon>
        <taxon>Pleosporales</taxon>
        <taxon>Massarineae</taxon>
        <taxon>Didymosphaeriaceae</taxon>
        <taxon>Pseudopithomyces</taxon>
    </lineage>
</organism>
<comment type="function">
    <text evidence="6 7">Recruits TFIIH to the initiation complex and stimulates the RNA polymerase II C-terminal domain kinase and DNA-dependent ATPase activities of TFIIH. Both TFIIH and TFIIE are required for promoter clearance by RNA polymerase.</text>
</comment>
<gene>
    <name evidence="10" type="ORF">GRF29_44g1306497</name>
</gene>
<comment type="subunit">
    <text evidence="7">Tetramer of two alpha and two beta chains.</text>
</comment>
<proteinExistence type="inferred from homology"/>
<dbReference type="Pfam" id="PF18121">
    <property type="entry name" value="TFA2_Winged_2"/>
    <property type="match status" value="1"/>
</dbReference>
<feature type="region of interest" description="Disordered" evidence="8">
    <location>
        <begin position="1"/>
        <end position="45"/>
    </location>
</feature>
<evidence type="ECO:0000313" key="11">
    <source>
        <dbReference type="Proteomes" id="UP001280581"/>
    </source>
</evidence>
<keyword evidence="11" id="KW-1185">Reference proteome</keyword>
<dbReference type="GO" id="GO:0001097">
    <property type="term" value="F:TFIIH-class transcription factor complex binding"/>
    <property type="evidence" value="ECO:0007669"/>
    <property type="project" value="TreeGrafter"/>
</dbReference>
<dbReference type="GO" id="GO:0006367">
    <property type="term" value="P:transcription initiation at RNA polymerase II promoter"/>
    <property type="evidence" value="ECO:0007669"/>
    <property type="project" value="UniProtKB-UniRule"/>
</dbReference>
<dbReference type="PANTHER" id="PTHR12716:SF8">
    <property type="entry name" value="TRANSCRIPTION INITIATION FACTOR IIE SUBUNIT BETA"/>
    <property type="match status" value="1"/>
</dbReference>
<evidence type="ECO:0000256" key="6">
    <source>
        <dbReference type="ARBA" id="ARBA00025581"/>
    </source>
</evidence>
<accession>A0AAN6M1J3</accession>
<keyword evidence="5 7" id="KW-0539">Nucleus</keyword>
<dbReference type="InterPro" id="IPR040501">
    <property type="entry name" value="TFA2_Winged_2"/>
</dbReference>
<dbReference type="InterPro" id="IPR003166">
    <property type="entry name" value="TFIIE_bsu_DNA-bd"/>
</dbReference>
<name>A0AAN6M1J3_9PLEO</name>
<evidence type="ECO:0000256" key="4">
    <source>
        <dbReference type="ARBA" id="ARBA00023163"/>
    </source>
</evidence>
<dbReference type="InterPro" id="IPR016656">
    <property type="entry name" value="TFIIE-bsu"/>
</dbReference>
<dbReference type="EMBL" id="WVTA01000005">
    <property type="protein sequence ID" value="KAK3209997.1"/>
    <property type="molecule type" value="Genomic_DNA"/>
</dbReference>
<dbReference type="Proteomes" id="UP001280581">
    <property type="component" value="Unassembled WGS sequence"/>
</dbReference>